<dbReference type="PANTHER" id="PTHR45656">
    <property type="entry name" value="PROTEIN CBR-CLEC-78"/>
    <property type="match status" value="1"/>
</dbReference>
<feature type="domain" description="Sushi" evidence="6">
    <location>
        <begin position="98"/>
        <end position="159"/>
    </location>
</feature>
<dbReference type="FunFam" id="2.10.70.10:FF:000014">
    <property type="entry name" value="Membrane cofactor protein"/>
    <property type="match status" value="2"/>
</dbReference>
<keyword evidence="2" id="KW-0732">Signal</keyword>
<evidence type="ECO:0000313" key="7">
    <source>
        <dbReference type="Ensembl" id="ENSMCSP00000013809.1"/>
    </source>
</evidence>
<reference evidence="7" key="1">
    <citation type="submission" date="2025-08" db="UniProtKB">
        <authorList>
            <consortium name="Ensembl"/>
        </authorList>
    </citation>
    <scope>IDENTIFICATION</scope>
</reference>
<dbReference type="Pfam" id="PF00084">
    <property type="entry name" value="Sushi"/>
    <property type="match status" value="7"/>
</dbReference>
<feature type="disulfide bond" evidence="5">
    <location>
        <begin position="459"/>
        <end position="486"/>
    </location>
</feature>
<sequence>LSPPFPLDARPPCFPKSAFLGSLTTGLVFCPAAGCRAPARLGFAELKEPYRNRTLFPEGSRVEYECQPGYTQLPGMSPSITCLRNQTWSAALEFCQKMQCPSPENPANGRAVVLTDLLFQSKINYTCDKGYKLVGGSQRTCEVSDTRVSWSGDPPVCQRIVCAAPPAIPHGTHSGSSRDTFSYGDMVIYSCEPGHSLVGETSLSCSSADGEHGSWSGTVPRCQAIGCTRPEIGNGTVSGLESTYRLEDTIVFECNPGYALKGSQVSRCQFGGRWNPPVPTCEKCKCRPGAGWCQDVKEFVAGMSVKYHCDPGYVLIGKTTVSCLPSGSWSIPYPRCEGDPSIKDGQLAEGRRAEYHPGDNVTFQCHPGFVLRGSRGATCQLDGHWVPALPSCQPGEQGGTGGTGFAVVQVLQLGVTPLNSALLSCTVLPCPPPPVIAHATLNAEPGTNFSSGTSVSYSCQPGFSLLGHPSILCTAWGNWSLPYPRCSEPIPCPAQNPSHARLRIHPVPGSESIPCQAQNPFCARLSIHPMPGSESIPCQAQNPSRARLSIHPMPGSEPIPCQAQNPSYARLRMHPMPGSESIP</sequence>
<evidence type="ECO:0000256" key="1">
    <source>
        <dbReference type="ARBA" id="ARBA00022659"/>
    </source>
</evidence>
<feature type="domain" description="Sushi" evidence="6">
    <location>
        <begin position="428"/>
        <end position="488"/>
    </location>
</feature>
<dbReference type="InterPro" id="IPR000436">
    <property type="entry name" value="Sushi_SCR_CCP_dom"/>
</dbReference>
<evidence type="ECO:0000256" key="3">
    <source>
        <dbReference type="ARBA" id="ARBA00022737"/>
    </source>
</evidence>
<dbReference type="CDD" id="cd00033">
    <property type="entry name" value="CCP"/>
    <property type="match status" value="7"/>
</dbReference>
<evidence type="ECO:0000256" key="2">
    <source>
        <dbReference type="ARBA" id="ARBA00022729"/>
    </source>
</evidence>
<dbReference type="Gene3D" id="2.10.70.10">
    <property type="entry name" value="Complement Module, domain 1"/>
    <property type="match status" value="7"/>
</dbReference>
<feature type="disulfide bond" evidence="5">
    <location>
        <begin position="336"/>
        <end position="379"/>
    </location>
</feature>
<proteinExistence type="predicted"/>
<keyword evidence="8" id="KW-1185">Reference proteome</keyword>
<feature type="disulfide bond" evidence="5">
    <location>
        <begin position="365"/>
        <end position="392"/>
    </location>
</feature>
<dbReference type="AlphaFoldDB" id="A0A8C5TXE1"/>
<comment type="caution">
    <text evidence="5">Lacks conserved residue(s) required for the propagation of feature annotation.</text>
</comment>
<dbReference type="Ensembl" id="ENSMCST00000014169.1">
    <property type="protein sequence ID" value="ENSMCSP00000013809.1"/>
    <property type="gene ID" value="ENSMCSG00000009776.1"/>
</dbReference>
<evidence type="ECO:0000256" key="4">
    <source>
        <dbReference type="ARBA" id="ARBA00023157"/>
    </source>
</evidence>
<dbReference type="OrthoDB" id="5804959at2759"/>
<dbReference type="InterPro" id="IPR051277">
    <property type="entry name" value="SEZ6_CSMD_C4BPB_Regulators"/>
</dbReference>
<feature type="domain" description="Sushi" evidence="6">
    <location>
        <begin position="160"/>
        <end position="224"/>
    </location>
</feature>
<organism evidence="7 8">
    <name type="scientific">Malurus cyaneus samueli</name>
    <dbReference type="NCBI Taxonomy" id="2593467"/>
    <lineage>
        <taxon>Eukaryota</taxon>
        <taxon>Metazoa</taxon>
        <taxon>Chordata</taxon>
        <taxon>Craniata</taxon>
        <taxon>Vertebrata</taxon>
        <taxon>Euteleostomi</taxon>
        <taxon>Archelosauria</taxon>
        <taxon>Archosauria</taxon>
        <taxon>Dinosauria</taxon>
        <taxon>Saurischia</taxon>
        <taxon>Theropoda</taxon>
        <taxon>Coelurosauria</taxon>
        <taxon>Aves</taxon>
        <taxon>Neognathae</taxon>
        <taxon>Neoaves</taxon>
        <taxon>Telluraves</taxon>
        <taxon>Australaves</taxon>
        <taxon>Passeriformes</taxon>
        <taxon>Meliphagoidea</taxon>
        <taxon>Maluridae</taxon>
        <taxon>Malurus</taxon>
    </lineage>
</organism>
<dbReference type="Proteomes" id="UP000694560">
    <property type="component" value="Unplaced"/>
</dbReference>
<dbReference type="PANTHER" id="PTHR45656:SF4">
    <property type="entry name" value="PROTEIN CBR-CLEC-78"/>
    <property type="match status" value="1"/>
</dbReference>
<keyword evidence="1 5" id="KW-0768">Sushi</keyword>
<accession>A0A8C5TXE1</accession>
<reference evidence="7" key="2">
    <citation type="submission" date="2025-09" db="UniProtKB">
        <authorList>
            <consortium name="Ensembl"/>
        </authorList>
    </citation>
    <scope>IDENTIFICATION</scope>
</reference>
<feature type="domain" description="Sushi" evidence="6">
    <location>
        <begin position="33"/>
        <end position="97"/>
    </location>
</feature>
<evidence type="ECO:0000259" key="6">
    <source>
        <dbReference type="PROSITE" id="PS50923"/>
    </source>
</evidence>
<keyword evidence="4 5" id="KW-1015">Disulfide bond</keyword>
<evidence type="ECO:0000313" key="8">
    <source>
        <dbReference type="Proteomes" id="UP000694560"/>
    </source>
</evidence>
<name>A0A8C5TXE1_9PASS</name>
<dbReference type="SUPFAM" id="SSF57535">
    <property type="entry name" value="Complement control module/SCR domain"/>
    <property type="match status" value="7"/>
</dbReference>
<feature type="disulfide bond" evidence="5">
    <location>
        <begin position="162"/>
        <end position="205"/>
    </location>
</feature>
<feature type="domain" description="Sushi" evidence="6">
    <location>
        <begin position="225"/>
        <end position="283"/>
    </location>
</feature>
<evidence type="ECO:0000256" key="5">
    <source>
        <dbReference type="PROSITE-ProRule" id="PRU00302"/>
    </source>
</evidence>
<keyword evidence="3" id="KW-0677">Repeat</keyword>
<feature type="disulfide bond" evidence="5">
    <location>
        <begin position="254"/>
        <end position="281"/>
    </location>
</feature>
<feature type="domain" description="Sushi" evidence="6">
    <location>
        <begin position="334"/>
        <end position="394"/>
    </location>
</feature>
<protein>
    <recommendedName>
        <fullName evidence="6">Sushi domain-containing protein</fullName>
    </recommendedName>
</protein>
<dbReference type="InterPro" id="IPR035976">
    <property type="entry name" value="Sushi/SCR/CCP_sf"/>
</dbReference>
<dbReference type="SMART" id="SM00032">
    <property type="entry name" value="CCP"/>
    <property type="match status" value="7"/>
</dbReference>
<feature type="disulfide bond" evidence="5">
    <location>
        <begin position="430"/>
        <end position="473"/>
    </location>
</feature>
<dbReference type="PROSITE" id="PS50923">
    <property type="entry name" value="SUSHI"/>
    <property type="match status" value="6"/>
</dbReference>